<proteinExistence type="predicted"/>
<dbReference type="Proteomes" id="UP000754883">
    <property type="component" value="Unassembled WGS sequence"/>
</dbReference>
<reference evidence="2" key="1">
    <citation type="submission" date="2019-06" db="EMBL/GenBank/DDBJ databases">
        <authorList>
            <person name="Broberg M."/>
        </authorList>
    </citation>
    <scope>NUCLEOTIDE SEQUENCE [LARGE SCALE GENOMIC DNA]</scope>
</reference>
<gene>
    <name evidence="1" type="ORF">CBYS24578_00015217</name>
</gene>
<sequence>MSNKIVITEPVPAIGCGGSFKTAESVFPLLSPKIEGSWSWSSEFRWKQPSDSNPSVTKLEFMSAVIHFITSFEEAKTYVGDLLAGRGPGECPPNHVGSHDYSKHARCILFGRGYTEEQVREIHSLHGGKGVDGPVAWIAGDPTVGPPPNPGPGGYGPGFAEKAAESVKEALSKWIENGAQSEEIIWY</sequence>
<evidence type="ECO:0000313" key="1">
    <source>
        <dbReference type="EMBL" id="CAG9998497.1"/>
    </source>
</evidence>
<dbReference type="EMBL" id="CABFNO020001547">
    <property type="protein sequence ID" value="CAG9998497.1"/>
    <property type="molecule type" value="Genomic_DNA"/>
</dbReference>
<reference evidence="1 2" key="2">
    <citation type="submission" date="2021-10" db="EMBL/GenBank/DDBJ databases">
        <authorList>
            <person name="Piombo E."/>
        </authorList>
    </citation>
    <scope>NUCLEOTIDE SEQUENCE [LARGE SCALE GENOMIC DNA]</scope>
</reference>
<evidence type="ECO:0000313" key="2">
    <source>
        <dbReference type="Proteomes" id="UP000754883"/>
    </source>
</evidence>
<dbReference type="AlphaFoldDB" id="A0A9N9Y5N0"/>
<accession>A0A9N9Y5N0</accession>
<comment type="caution">
    <text evidence="1">The sequence shown here is derived from an EMBL/GenBank/DDBJ whole genome shotgun (WGS) entry which is preliminary data.</text>
</comment>
<organism evidence="1 2">
    <name type="scientific">Clonostachys byssicola</name>
    <dbReference type="NCBI Taxonomy" id="160290"/>
    <lineage>
        <taxon>Eukaryota</taxon>
        <taxon>Fungi</taxon>
        <taxon>Dikarya</taxon>
        <taxon>Ascomycota</taxon>
        <taxon>Pezizomycotina</taxon>
        <taxon>Sordariomycetes</taxon>
        <taxon>Hypocreomycetidae</taxon>
        <taxon>Hypocreales</taxon>
        <taxon>Bionectriaceae</taxon>
        <taxon>Clonostachys</taxon>
    </lineage>
</organism>
<dbReference type="OrthoDB" id="3649348at2759"/>
<name>A0A9N9Y5N0_9HYPO</name>
<protein>
    <submittedName>
        <fullName evidence="1">Uncharacterized protein</fullName>
    </submittedName>
</protein>
<keyword evidence="2" id="KW-1185">Reference proteome</keyword>